<keyword evidence="2" id="KW-1185">Reference proteome</keyword>
<gene>
    <name evidence="1" type="ORF">EVAR_7384_1</name>
</gene>
<proteinExistence type="predicted"/>
<evidence type="ECO:0000313" key="1">
    <source>
        <dbReference type="EMBL" id="GBP34333.1"/>
    </source>
</evidence>
<comment type="caution">
    <text evidence="1">The sequence shown here is derived from an EMBL/GenBank/DDBJ whole genome shotgun (WGS) entry which is preliminary data.</text>
</comment>
<dbReference type="EMBL" id="BGZK01000287">
    <property type="protein sequence ID" value="GBP34333.1"/>
    <property type="molecule type" value="Genomic_DNA"/>
</dbReference>
<sequence>MDYSRSFDCYLSETLFSSTVTDGCEKLQEWWSDLVDTIYVLQHPRISFGLSPATDLDPNTDHASAIKTCAVTIAYLFKCCAASGFCHSPVGPLITSGDCRRAPPRALTGSGTGVLA</sequence>
<dbReference type="Proteomes" id="UP000299102">
    <property type="component" value="Unassembled WGS sequence"/>
</dbReference>
<reference evidence="1 2" key="1">
    <citation type="journal article" date="2019" name="Commun. Biol.">
        <title>The bagworm genome reveals a unique fibroin gene that provides high tensile strength.</title>
        <authorList>
            <person name="Kono N."/>
            <person name="Nakamura H."/>
            <person name="Ohtoshi R."/>
            <person name="Tomita M."/>
            <person name="Numata K."/>
            <person name="Arakawa K."/>
        </authorList>
    </citation>
    <scope>NUCLEOTIDE SEQUENCE [LARGE SCALE GENOMIC DNA]</scope>
</reference>
<protein>
    <submittedName>
        <fullName evidence="1">Uncharacterized protein</fullName>
    </submittedName>
</protein>
<name>A0A4C1V6A6_EUMVA</name>
<organism evidence="1 2">
    <name type="scientific">Eumeta variegata</name>
    <name type="common">Bagworm moth</name>
    <name type="synonym">Eumeta japonica</name>
    <dbReference type="NCBI Taxonomy" id="151549"/>
    <lineage>
        <taxon>Eukaryota</taxon>
        <taxon>Metazoa</taxon>
        <taxon>Ecdysozoa</taxon>
        <taxon>Arthropoda</taxon>
        <taxon>Hexapoda</taxon>
        <taxon>Insecta</taxon>
        <taxon>Pterygota</taxon>
        <taxon>Neoptera</taxon>
        <taxon>Endopterygota</taxon>
        <taxon>Lepidoptera</taxon>
        <taxon>Glossata</taxon>
        <taxon>Ditrysia</taxon>
        <taxon>Tineoidea</taxon>
        <taxon>Psychidae</taxon>
        <taxon>Oiketicinae</taxon>
        <taxon>Eumeta</taxon>
    </lineage>
</organism>
<dbReference type="AlphaFoldDB" id="A0A4C1V6A6"/>
<evidence type="ECO:0000313" key="2">
    <source>
        <dbReference type="Proteomes" id="UP000299102"/>
    </source>
</evidence>
<accession>A0A4C1V6A6</accession>